<keyword evidence="2 3" id="KW-0808">Transferase</keyword>
<dbReference type="SUPFAM" id="SSF51569">
    <property type="entry name" value="Aldolase"/>
    <property type="match status" value="1"/>
</dbReference>
<dbReference type="Pfam" id="PF01474">
    <property type="entry name" value="DAHP_synth_2"/>
    <property type="match status" value="1"/>
</dbReference>
<dbReference type="AlphaFoldDB" id="A0A379FLC1"/>
<evidence type="ECO:0000256" key="2">
    <source>
        <dbReference type="ARBA" id="ARBA00022679"/>
    </source>
</evidence>
<evidence type="ECO:0000256" key="3">
    <source>
        <dbReference type="RuleBase" id="RU363071"/>
    </source>
</evidence>
<proteinExistence type="inferred from homology"/>
<comment type="similarity">
    <text evidence="1 3">Belongs to the class-II DAHP synthase family.</text>
</comment>
<dbReference type="EMBL" id="UGTZ01000001">
    <property type="protein sequence ID" value="SUC29173.1"/>
    <property type="molecule type" value="Genomic_DNA"/>
</dbReference>
<dbReference type="Gene3D" id="3.20.20.70">
    <property type="entry name" value="Aldolase class I"/>
    <property type="match status" value="1"/>
</dbReference>
<accession>A0A379FLC1</accession>
<comment type="catalytic activity">
    <reaction evidence="3">
        <text>D-erythrose 4-phosphate + phosphoenolpyruvate + H2O = 7-phospho-2-dehydro-3-deoxy-D-arabino-heptonate + phosphate</text>
        <dbReference type="Rhea" id="RHEA:14717"/>
        <dbReference type="ChEBI" id="CHEBI:15377"/>
        <dbReference type="ChEBI" id="CHEBI:16897"/>
        <dbReference type="ChEBI" id="CHEBI:43474"/>
        <dbReference type="ChEBI" id="CHEBI:58394"/>
        <dbReference type="ChEBI" id="CHEBI:58702"/>
        <dbReference type="EC" id="2.5.1.54"/>
    </reaction>
</comment>
<dbReference type="InterPro" id="IPR002480">
    <property type="entry name" value="DAHP_synth_2"/>
</dbReference>
<name>A0A379FLC1_PRORE</name>
<dbReference type="GO" id="GO:0003849">
    <property type="term" value="F:3-deoxy-7-phosphoheptulonate synthase activity"/>
    <property type="evidence" value="ECO:0007669"/>
    <property type="project" value="UniProtKB-EC"/>
</dbReference>
<evidence type="ECO:0000313" key="5">
    <source>
        <dbReference type="Proteomes" id="UP000254208"/>
    </source>
</evidence>
<sequence>MLLSAQGGILEISEEDISYKYQSLYDPRLNKMQSLEIAYLLGKNWN</sequence>
<evidence type="ECO:0000256" key="1">
    <source>
        <dbReference type="ARBA" id="ARBA00008911"/>
    </source>
</evidence>
<dbReference type="EC" id="2.5.1.54" evidence="3"/>
<dbReference type="GO" id="GO:0009073">
    <property type="term" value="P:aromatic amino acid family biosynthetic process"/>
    <property type="evidence" value="ECO:0007669"/>
    <property type="project" value="InterPro"/>
</dbReference>
<dbReference type="Proteomes" id="UP000254208">
    <property type="component" value="Unassembled WGS sequence"/>
</dbReference>
<organism evidence="4 5">
    <name type="scientific">Providencia rettgeri</name>
    <dbReference type="NCBI Taxonomy" id="587"/>
    <lineage>
        <taxon>Bacteria</taxon>
        <taxon>Pseudomonadati</taxon>
        <taxon>Pseudomonadota</taxon>
        <taxon>Gammaproteobacteria</taxon>
        <taxon>Enterobacterales</taxon>
        <taxon>Morganellaceae</taxon>
        <taxon>Providencia</taxon>
    </lineage>
</organism>
<dbReference type="RefSeq" id="WP_109913247.1">
    <property type="nucleotide sequence ID" value="NZ_ABEXOA020000083.1"/>
</dbReference>
<reference evidence="4 5" key="1">
    <citation type="submission" date="2018-06" db="EMBL/GenBank/DDBJ databases">
        <authorList>
            <consortium name="Pathogen Informatics"/>
            <person name="Doyle S."/>
        </authorList>
    </citation>
    <scope>NUCLEOTIDE SEQUENCE [LARGE SCALE GENOMIC DNA]</scope>
    <source>
        <strain evidence="4 5">NCTC11801</strain>
    </source>
</reference>
<gene>
    <name evidence="4" type="primary">aroG_1</name>
    <name evidence="4" type="ORF">NCTC11801_00065</name>
</gene>
<protein>
    <recommendedName>
        <fullName evidence="3">Phospho-2-dehydro-3-deoxyheptonate aldolase</fullName>
        <ecNumber evidence="3">2.5.1.54</ecNumber>
    </recommendedName>
</protein>
<evidence type="ECO:0000313" key="4">
    <source>
        <dbReference type="EMBL" id="SUC29173.1"/>
    </source>
</evidence>
<dbReference type="GeneID" id="99057767"/>
<dbReference type="InterPro" id="IPR013785">
    <property type="entry name" value="Aldolase_TIM"/>
</dbReference>